<feature type="domain" description="Cytidylate kinase" evidence="10">
    <location>
        <begin position="7"/>
        <end position="220"/>
    </location>
</feature>
<dbReference type="InterPro" id="IPR003136">
    <property type="entry name" value="Cytidylate_kin"/>
</dbReference>
<dbReference type="RefSeq" id="WP_380773837.1">
    <property type="nucleotide sequence ID" value="NZ_JBHUEO010000026.1"/>
</dbReference>
<comment type="caution">
    <text evidence="11">The sequence shown here is derived from an EMBL/GenBank/DDBJ whole genome shotgun (WGS) entry which is preliminary data.</text>
</comment>
<dbReference type="PANTHER" id="PTHR21299">
    <property type="entry name" value="CYTIDYLATE KINASE/PANTOATE-BETA-ALANINE LIGASE"/>
    <property type="match status" value="1"/>
</dbReference>
<evidence type="ECO:0000256" key="8">
    <source>
        <dbReference type="ARBA" id="ARBA00048478"/>
    </source>
</evidence>
<feature type="binding site" evidence="9">
    <location>
        <begin position="11"/>
        <end position="19"/>
    </location>
    <ligand>
        <name>ATP</name>
        <dbReference type="ChEBI" id="CHEBI:30616"/>
    </ligand>
</feature>
<dbReference type="InterPro" id="IPR011994">
    <property type="entry name" value="Cytidylate_kinase_dom"/>
</dbReference>
<dbReference type="PANTHER" id="PTHR21299:SF2">
    <property type="entry name" value="CYTIDYLATE KINASE"/>
    <property type="match status" value="1"/>
</dbReference>
<name>A0ABW4KIN7_9BACI</name>
<sequence>MTKKISIAIDGPAAAGKSTVARIVADQLSYIYIDTGAMYRALTYTALESGTDIHDEEQLCHLLKNIQIELKQENGRQAVLVDGENVTMEIRASEVTNSVSVVAAHRTVREELVCRQQELGKQGGVVMDGRDIGTKVLPQAELKIFLLASVDIRARRRHKENLEKGYPSDLEQLKKEIMLRDQSDTEREVSPLKKAEDAIEIDTSALSVEEVVERITAMAKERIEQP</sequence>
<evidence type="ECO:0000256" key="5">
    <source>
        <dbReference type="ARBA" id="ARBA00022777"/>
    </source>
</evidence>
<organism evidence="11 12">
    <name type="scientific">Siminovitchia sediminis</name>
    <dbReference type="NCBI Taxonomy" id="1274353"/>
    <lineage>
        <taxon>Bacteria</taxon>
        <taxon>Bacillati</taxon>
        <taxon>Bacillota</taxon>
        <taxon>Bacilli</taxon>
        <taxon>Bacillales</taxon>
        <taxon>Bacillaceae</taxon>
        <taxon>Siminovitchia</taxon>
    </lineage>
</organism>
<comment type="catalytic activity">
    <reaction evidence="8 9">
        <text>CMP + ATP = CDP + ADP</text>
        <dbReference type="Rhea" id="RHEA:11600"/>
        <dbReference type="ChEBI" id="CHEBI:30616"/>
        <dbReference type="ChEBI" id="CHEBI:58069"/>
        <dbReference type="ChEBI" id="CHEBI:60377"/>
        <dbReference type="ChEBI" id="CHEBI:456216"/>
        <dbReference type="EC" id="2.7.4.25"/>
    </reaction>
</comment>
<dbReference type="GO" id="GO:0016301">
    <property type="term" value="F:kinase activity"/>
    <property type="evidence" value="ECO:0007669"/>
    <property type="project" value="UniProtKB-KW"/>
</dbReference>
<evidence type="ECO:0000256" key="3">
    <source>
        <dbReference type="ARBA" id="ARBA00022679"/>
    </source>
</evidence>
<dbReference type="Gene3D" id="3.40.50.300">
    <property type="entry name" value="P-loop containing nucleotide triphosphate hydrolases"/>
    <property type="match status" value="1"/>
</dbReference>
<keyword evidence="3 9" id="KW-0808">Transferase</keyword>
<evidence type="ECO:0000256" key="2">
    <source>
        <dbReference type="ARBA" id="ARBA00022490"/>
    </source>
</evidence>
<keyword evidence="12" id="KW-1185">Reference proteome</keyword>
<proteinExistence type="inferred from homology"/>
<protein>
    <recommendedName>
        <fullName evidence="9">Cytidylate kinase</fullName>
        <shortName evidence="9">CK</shortName>
        <ecNumber evidence="9">2.7.4.25</ecNumber>
    </recommendedName>
    <alternativeName>
        <fullName evidence="9">Cytidine monophosphate kinase</fullName>
        <shortName evidence="9">CMP kinase</shortName>
    </alternativeName>
</protein>
<evidence type="ECO:0000256" key="9">
    <source>
        <dbReference type="HAMAP-Rule" id="MF_00238"/>
    </source>
</evidence>
<evidence type="ECO:0000256" key="7">
    <source>
        <dbReference type="ARBA" id="ARBA00047615"/>
    </source>
</evidence>
<comment type="subcellular location">
    <subcellularLocation>
        <location evidence="9">Cytoplasm</location>
    </subcellularLocation>
</comment>
<dbReference type="SUPFAM" id="SSF52540">
    <property type="entry name" value="P-loop containing nucleoside triphosphate hydrolases"/>
    <property type="match status" value="1"/>
</dbReference>
<accession>A0ABW4KIN7</accession>
<reference evidence="12" key="1">
    <citation type="journal article" date="2019" name="Int. J. Syst. Evol. Microbiol.">
        <title>The Global Catalogue of Microorganisms (GCM) 10K type strain sequencing project: providing services to taxonomists for standard genome sequencing and annotation.</title>
        <authorList>
            <consortium name="The Broad Institute Genomics Platform"/>
            <consortium name="The Broad Institute Genome Sequencing Center for Infectious Disease"/>
            <person name="Wu L."/>
            <person name="Ma J."/>
        </authorList>
    </citation>
    <scope>NUCLEOTIDE SEQUENCE [LARGE SCALE GENOMIC DNA]</scope>
    <source>
        <strain evidence="12">CGMCC 1.12295</strain>
    </source>
</reference>
<dbReference type="Proteomes" id="UP001597301">
    <property type="component" value="Unassembled WGS sequence"/>
</dbReference>
<gene>
    <name evidence="9 11" type="primary">cmk</name>
    <name evidence="11" type="ORF">ACFSCZ_10295</name>
</gene>
<dbReference type="EMBL" id="JBHUEO010000026">
    <property type="protein sequence ID" value="MFD1707121.1"/>
    <property type="molecule type" value="Genomic_DNA"/>
</dbReference>
<evidence type="ECO:0000259" key="10">
    <source>
        <dbReference type="Pfam" id="PF02224"/>
    </source>
</evidence>
<dbReference type="Pfam" id="PF02224">
    <property type="entry name" value="Cytidylate_kin"/>
    <property type="match status" value="1"/>
</dbReference>
<dbReference type="NCBIfam" id="TIGR00017">
    <property type="entry name" value="cmk"/>
    <property type="match status" value="1"/>
</dbReference>
<evidence type="ECO:0000313" key="12">
    <source>
        <dbReference type="Proteomes" id="UP001597301"/>
    </source>
</evidence>
<evidence type="ECO:0000313" key="11">
    <source>
        <dbReference type="EMBL" id="MFD1707121.1"/>
    </source>
</evidence>
<comment type="similarity">
    <text evidence="1 9">Belongs to the cytidylate kinase family. Type 1 subfamily.</text>
</comment>
<keyword evidence="5 9" id="KW-0418">Kinase</keyword>
<keyword evidence="4 9" id="KW-0547">Nucleotide-binding</keyword>
<comment type="catalytic activity">
    <reaction evidence="7 9">
        <text>dCMP + ATP = dCDP + ADP</text>
        <dbReference type="Rhea" id="RHEA:25094"/>
        <dbReference type="ChEBI" id="CHEBI:30616"/>
        <dbReference type="ChEBI" id="CHEBI:57566"/>
        <dbReference type="ChEBI" id="CHEBI:58593"/>
        <dbReference type="ChEBI" id="CHEBI:456216"/>
        <dbReference type="EC" id="2.7.4.25"/>
    </reaction>
</comment>
<evidence type="ECO:0000256" key="4">
    <source>
        <dbReference type="ARBA" id="ARBA00022741"/>
    </source>
</evidence>
<dbReference type="HAMAP" id="MF_00238">
    <property type="entry name" value="Cytidyl_kinase_type1"/>
    <property type="match status" value="1"/>
</dbReference>
<dbReference type="EC" id="2.7.4.25" evidence="9"/>
<keyword evidence="2 9" id="KW-0963">Cytoplasm</keyword>
<evidence type="ECO:0000256" key="6">
    <source>
        <dbReference type="ARBA" id="ARBA00022840"/>
    </source>
</evidence>
<keyword evidence="6 9" id="KW-0067">ATP-binding</keyword>
<dbReference type="CDD" id="cd02020">
    <property type="entry name" value="CMPK"/>
    <property type="match status" value="1"/>
</dbReference>
<dbReference type="InterPro" id="IPR027417">
    <property type="entry name" value="P-loop_NTPase"/>
</dbReference>
<evidence type="ECO:0000256" key="1">
    <source>
        <dbReference type="ARBA" id="ARBA00009427"/>
    </source>
</evidence>